<keyword evidence="2" id="KW-1185">Reference proteome</keyword>
<dbReference type="InParanoid" id="A0A074YK09"/>
<proteinExistence type="predicted"/>
<dbReference type="GeneID" id="25369810"/>
<dbReference type="HOGENOM" id="CLU_1777073_0_0_1"/>
<sequence length="146" mass="16437">MVSPAHIMARVSSACVDPTASFPRSLVLATALWIAAHGIADSYRRHWLRSLLFRRAFKRGTPSLTARHDLGSSRLESVCPERVITRDDPLLDYGLWQPVATRIRTSLHFNLPGNHAKCEFRAAYSSRSTRQFLRLVFGLKSSCTLL</sequence>
<reference evidence="1 2" key="1">
    <citation type="journal article" date="2014" name="BMC Genomics">
        <title>Genome sequencing of four Aureobasidium pullulans varieties: biotechnological potential, stress tolerance, and description of new species.</title>
        <authorList>
            <person name="Gostin Ar C."/>
            <person name="Ohm R.A."/>
            <person name="Kogej T."/>
            <person name="Sonjak S."/>
            <person name="Turk M."/>
            <person name="Zajc J."/>
            <person name="Zalar P."/>
            <person name="Grube M."/>
            <person name="Sun H."/>
            <person name="Han J."/>
            <person name="Sharma A."/>
            <person name="Chiniquy J."/>
            <person name="Ngan C.Y."/>
            <person name="Lipzen A."/>
            <person name="Barry K."/>
            <person name="Grigoriev I.V."/>
            <person name="Gunde-Cimerman N."/>
        </authorList>
    </citation>
    <scope>NUCLEOTIDE SEQUENCE [LARGE SCALE GENOMIC DNA]</scope>
    <source>
        <strain evidence="1 2">EXF-2481</strain>
    </source>
</reference>
<organism evidence="1 2">
    <name type="scientific">Aureobasidium subglaciale (strain EXF-2481)</name>
    <name type="common">Aureobasidium pullulans var. subglaciale</name>
    <dbReference type="NCBI Taxonomy" id="1043005"/>
    <lineage>
        <taxon>Eukaryota</taxon>
        <taxon>Fungi</taxon>
        <taxon>Dikarya</taxon>
        <taxon>Ascomycota</taxon>
        <taxon>Pezizomycotina</taxon>
        <taxon>Dothideomycetes</taxon>
        <taxon>Dothideomycetidae</taxon>
        <taxon>Dothideales</taxon>
        <taxon>Saccotheciaceae</taxon>
        <taxon>Aureobasidium</taxon>
    </lineage>
</organism>
<protein>
    <submittedName>
        <fullName evidence="1">Uncharacterized protein</fullName>
    </submittedName>
</protein>
<accession>A0A074YK09</accession>
<dbReference type="OrthoDB" id="10331013at2759"/>
<dbReference type="RefSeq" id="XP_013345116.1">
    <property type="nucleotide sequence ID" value="XM_013489662.1"/>
</dbReference>
<gene>
    <name evidence="1" type="ORF">AUEXF2481DRAFT_637091</name>
</gene>
<evidence type="ECO:0000313" key="2">
    <source>
        <dbReference type="Proteomes" id="UP000030641"/>
    </source>
</evidence>
<name>A0A074YK09_AURSE</name>
<dbReference type="EMBL" id="KL584756">
    <property type="protein sequence ID" value="KEQ96419.1"/>
    <property type="molecule type" value="Genomic_DNA"/>
</dbReference>
<evidence type="ECO:0000313" key="1">
    <source>
        <dbReference type="EMBL" id="KEQ96419.1"/>
    </source>
</evidence>
<dbReference type="Proteomes" id="UP000030641">
    <property type="component" value="Unassembled WGS sequence"/>
</dbReference>
<dbReference type="AlphaFoldDB" id="A0A074YK09"/>